<dbReference type="PROSITE" id="PS51257">
    <property type="entry name" value="PROKAR_LIPOPROTEIN"/>
    <property type="match status" value="1"/>
</dbReference>
<evidence type="ECO:0000313" key="4">
    <source>
        <dbReference type="Proteomes" id="UP001429745"/>
    </source>
</evidence>
<gene>
    <name evidence="3" type="ORF">HF576_14600</name>
</gene>
<dbReference type="PANTHER" id="PTHR36933:SF1">
    <property type="entry name" value="SLL0788 PROTEIN"/>
    <property type="match status" value="1"/>
</dbReference>
<dbReference type="EMBL" id="JABACI010000004">
    <property type="protein sequence ID" value="NLP85079.1"/>
    <property type="molecule type" value="Genomic_DNA"/>
</dbReference>
<dbReference type="RefSeq" id="WP_168913519.1">
    <property type="nucleotide sequence ID" value="NZ_JABACI010000004.1"/>
</dbReference>
<dbReference type="PANTHER" id="PTHR36933">
    <property type="entry name" value="SLL0788 PROTEIN"/>
    <property type="match status" value="1"/>
</dbReference>
<dbReference type="Pfam" id="PF03713">
    <property type="entry name" value="DUF305"/>
    <property type="match status" value="1"/>
</dbReference>
<dbReference type="InterPro" id="IPR005183">
    <property type="entry name" value="DUF305_CopM-like"/>
</dbReference>
<evidence type="ECO:0000259" key="2">
    <source>
        <dbReference type="Pfam" id="PF03713"/>
    </source>
</evidence>
<feature type="signal peptide" evidence="1">
    <location>
        <begin position="1"/>
        <end position="19"/>
    </location>
</feature>
<keyword evidence="4" id="KW-1185">Reference proteome</keyword>
<organism evidence="3 4">
    <name type="scientific">Microbacterium salsuginis</name>
    <dbReference type="NCBI Taxonomy" id="2722803"/>
    <lineage>
        <taxon>Bacteria</taxon>
        <taxon>Bacillati</taxon>
        <taxon>Actinomycetota</taxon>
        <taxon>Actinomycetes</taxon>
        <taxon>Micrococcales</taxon>
        <taxon>Microbacteriaceae</taxon>
        <taxon>Microbacterium</taxon>
    </lineage>
</organism>
<dbReference type="Gene3D" id="1.20.1260.10">
    <property type="match status" value="1"/>
</dbReference>
<evidence type="ECO:0000313" key="3">
    <source>
        <dbReference type="EMBL" id="NLP85079.1"/>
    </source>
</evidence>
<accession>A0ABX1KDG9</accession>
<reference evidence="3 4" key="1">
    <citation type="submission" date="2020-04" db="EMBL/GenBank/DDBJ databases">
        <title>CFH 90308 Microbacterium sp.</title>
        <authorList>
            <person name="Nie G."/>
            <person name="Ming H."/>
            <person name="Xia T."/>
        </authorList>
    </citation>
    <scope>NUCLEOTIDE SEQUENCE [LARGE SCALE GENOMIC DNA]</scope>
    <source>
        <strain evidence="3 4">CFH 90308</strain>
    </source>
</reference>
<proteinExistence type="predicted"/>
<name>A0ABX1KDG9_9MICO</name>
<feature type="chain" id="PRO_5046482610" evidence="1">
    <location>
        <begin position="20"/>
        <end position="217"/>
    </location>
</feature>
<protein>
    <submittedName>
        <fullName evidence="3">DUF305 domain-containing protein</fullName>
    </submittedName>
</protein>
<dbReference type="InterPro" id="IPR012347">
    <property type="entry name" value="Ferritin-like"/>
</dbReference>
<evidence type="ECO:0000256" key="1">
    <source>
        <dbReference type="SAM" id="SignalP"/>
    </source>
</evidence>
<feature type="domain" description="DUF305" evidence="2">
    <location>
        <begin position="66"/>
        <end position="212"/>
    </location>
</feature>
<sequence length="217" mass="23471">MVAVVRRLSVVLVAALALAGCTATEQPPRPTSTAPVVQLGAPGEDNRTMSPEEQLEITSAPHTDTDVAFVRDMLHHHAQALVMTGFVDERASSDGIRLLAERMQVSQQDEMGQLESWLQQRGEPVRDPDAPHAHTLMPGMLTEDELAALEAAEGEAFDALFLQSMIRHHEGALVMIAELYGSVDGAEPDLAQLAGHFDSDQRIEIARMSSMLAELSG</sequence>
<comment type="caution">
    <text evidence="3">The sequence shown here is derived from an EMBL/GenBank/DDBJ whole genome shotgun (WGS) entry which is preliminary data.</text>
</comment>
<keyword evidence="1" id="KW-0732">Signal</keyword>
<dbReference type="Proteomes" id="UP001429745">
    <property type="component" value="Unassembled WGS sequence"/>
</dbReference>